<evidence type="ECO:0000259" key="12">
    <source>
        <dbReference type="Pfam" id="PF13288"/>
    </source>
</evidence>
<feature type="binding site" evidence="9">
    <location>
        <position position="226"/>
    </location>
    <ligand>
        <name>1-deoxy-D-xylulose 5-phosphate</name>
        <dbReference type="ChEBI" id="CHEBI:57792"/>
    </ligand>
</feature>
<feature type="binding site" evidence="9">
    <location>
        <position position="208"/>
    </location>
    <ligand>
        <name>1-deoxy-D-xylulose 5-phosphate</name>
        <dbReference type="ChEBI" id="CHEBI:57792"/>
    </ligand>
</feature>
<feature type="binding site" evidence="9">
    <location>
        <position position="221"/>
    </location>
    <ligand>
        <name>1-deoxy-D-xylulose 5-phosphate</name>
        <dbReference type="ChEBI" id="CHEBI:57792"/>
    </ligand>
</feature>
<dbReference type="NCBIfam" id="NF009114">
    <property type="entry name" value="PRK12464.1"/>
    <property type="match status" value="1"/>
</dbReference>
<dbReference type="GO" id="GO:0030145">
    <property type="term" value="F:manganese ion binding"/>
    <property type="evidence" value="ECO:0007669"/>
    <property type="project" value="TreeGrafter"/>
</dbReference>
<dbReference type="InterPro" id="IPR013644">
    <property type="entry name" value="DXP_reductoisomerase_C"/>
</dbReference>
<dbReference type="HAMAP" id="MF_00183">
    <property type="entry name" value="DXP_reductoisom"/>
    <property type="match status" value="1"/>
</dbReference>
<dbReference type="FunFam" id="3.40.50.720:FF:000045">
    <property type="entry name" value="1-deoxy-D-xylulose 5-phosphate reductoisomerase"/>
    <property type="match status" value="1"/>
</dbReference>
<dbReference type="GO" id="GO:0016853">
    <property type="term" value="F:isomerase activity"/>
    <property type="evidence" value="ECO:0007669"/>
    <property type="project" value="UniProtKB-KW"/>
</dbReference>
<keyword evidence="13" id="KW-0413">Isomerase</keyword>
<evidence type="ECO:0000256" key="3">
    <source>
        <dbReference type="ARBA" id="ARBA00022723"/>
    </source>
</evidence>
<keyword evidence="14" id="KW-1185">Reference proteome</keyword>
<dbReference type="SUPFAM" id="SSF55347">
    <property type="entry name" value="Glyceraldehyde-3-phosphate dehydrogenase-like, C-terminal domain"/>
    <property type="match status" value="1"/>
</dbReference>
<dbReference type="InterPro" id="IPR036291">
    <property type="entry name" value="NAD(P)-bd_dom_sf"/>
</dbReference>
<dbReference type="GO" id="GO:0030604">
    <property type="term" value="F:1-deoxy-D-xylulose-5-phosphate reductoisomerase activity"/>
    <property type="evidence" value="ECO:0007669"/>
    <property type="project" value="UniProtKB-UniRule"/>
</dbReference>
<dbReference type="InterPro" id="IPR026877">
    <property type="entry name" value="DXPR_C"/>
</dbReference>
<keyword evidence="6 9" id="KW-0464">Manganese</keyword>
<keyword evidence="4 9" id="KW-0521">NADP</keyword>
<evidence type="ECO:0000256" key="2">
    <source>
        <dbReference type="ARBA" id="ARBA00006825"/>
    </source>
</evidence>
<evidence type="ECO:0000256" key="6">
    <source>
        <dbReference type="ARBA" id="ARBA00023211"/>
    </source>
</evidence>
<evidence type="ECO:0000313" key="14">
    <source>
        <dbReference type="Proteomes" id="UP000198896"/>
    </source>
</evidence>
<comment type="cofactor">
    <cofactor evidence="9">
        <name>Mg(2+)</name>
        <dbReference type="ChEBI" id="CHEBI:18420"/>
    </cofactor>
    <cofactor evidence="9">
        <name>Mn(2+)</name>
        <dbReference type="ChEBI" id="CHEBI:29035"/>
    </cofactor>
</comment>
<dbReference type="AlphaFoldDB" id="A0A1I1Y9A9"/>
<accession>A0A1I1Y9A9</accession>
<dbReference type="OrthoDB" id="9806546at2"/>
<feature type="binding site" evidence="9">
    <location>
        <position position="230"/>
    </location>
    <ligand>
        <name>Mn(2+)</name>
        <dbReference type="ChEBI" id="CHEBI:29035"/>
    </ligand>
</feature>
<comment type="pathway">
    <text evidence="1 9">Isoprenoid biosynthesis; isopentenyl diphosphate biosynthesis via DXP pathway; isopentenyl diphosphate from 1-deoxy-D-xylulose 5-phosphate: step 1/6.</text>
</comment>
<dbReference type="Pfam" id="PF13288">
    <property type="entry name" value="DXPR_C"/>
    <property type="match status" value="1"/>
</dbReference>
<keyword evidence="5 9" id="KW-0560">Oxidoreductase</keyword>
<organism evidence="13 14">
    <name type="scientific">Succiniclasticum ruminis DSM 9236</name>
    <dbReference type="NCBI Taxonomy" id="1123323"/>
    <lineage>
        <taxon>Bacteria</taxon>
        <taxon>Bacillati</taxon>
        <taxon>Bacillota</taxon>
        <taxon>Negativicutes</taxon>
        <taxon>Acidaminococcales</taxon>
        <taxon>Acidaminococcaceae</taxon>
        <taxon>Succiniclasticum</taxon>
    </lineage>
</organism>
<feature type="binding site" evidence="9">
    <location>
        <position position="185"/>
    </location>
    <ligand>
        <name>1-deoxy-D-xylulose 5-phosphate</name>
        <dbReference type="ChEBI" id="CHEBI:57792"/>
    </ligand>
</feature>
<evidence type="ECO:0000256" key="9">
    <source>
        <dbReference type="HAMAP-Rule" id="MF_00183"/>
    </source>
</evidence>
<dbReference type="PANTHER" id="PTHR30525:SF0">
    <property type="entry name" value="1-DEOXY-D-XYLULOSE 5-PHOSPHATE REDUCTOISOMERASE, CHLOROPLASTIC"/>
    <property type="match status" value="1"/>
</dbReference>
<dbReference type="GO" id="GO:0051484">
    <property type="term" value="P:isopentenyl diphosphate biosynthetic process, methylerythritol 4-phosphate pathway involved in terpenoid biosynthetic process"/>
    <property type="evidence" value="ECO:0007669"/>
    <property type="project" value="UniProtKB-ARBA"/>
</dbReference>
<feature type="binding site" evidence="9">
    <location>
        <position position="227"/>
    </location>
    <ligand>
        <name>1-deoxy-D-xylulose 5-phosphate</name>
        <dbReference type="ChEBI" id="CHEBI:57792"/>
    </ligand>
</feature>
<dbReference type="STRING" id="1123323.SAMN05216245_10274"/>
<dbReference type="GO" id="GO:0070402">
    <property type="term" value="F:NADPH binding"/>
    <property type="evidence" value="ECO:0007669"/>
    <property type="project" value="InterPro"/>
</dbReference>
<feature type="domain" description="1-deoxy-D-xylulose 5-phosphate reductoisomerase C-terminal" evidence="11">
    <location>
        <begin position="143"/>
        <end position="238"/>
    </location>
</feature>
<feature type="binding site" evidence="9">
    <location>
        <position position="214"/>
    </location>
    <ligand>
        <name>NADPH</name>
        <dbReference type="ChEBI" id="CHEBI:57783"/>
    </ligand>
</feature>
<feature type="binding site" evidence="9">
    <location>
        <position position="123"/>
    </location>
    <ligand>
        <name>NADPH</name>
        <dbReference type="ChEBI" id="CHEBI:57783"/>
    </ligand>
</feature>
<dbReference type="InterPro" id="IPR036169">
    <property type="entry name" value="DXPR_C_sf"/>
</dbReference>
<keyword evidence="3 9" id="KW-0479">Metal-binding</keyword>
<evidence type="ECO:0000256" key="7">
    <source>
        <dbReference type="ARBA" id="ARBA00023229"/>
    </source>
</evidence>
<feature type="binding site" evidence="9">
    <location>
        <position position="121"/>
    </location>
    <ligand>
        <name>NADPH</name>
        <dbReference type="ChEBI" id="CHEBI:57783"/>
    </ligand>
</feature>
<dbReference type="SUPFAM" id="SSF51735">
    <property type="entry name" value="NAD(P)-binding Rossmann-fold domains"/>
    <property type="match status" value="1"/>
</dbReference>
<feature type="binding site" evidence="9">
    <location>
        <position position="149"/>
    </location>
    <ligand>
        <name>Mn(2+)</name>
        <dbReference type="ChEBI" id="CHEBI:29035"/>
    </ligand>
</feature>
<reference evidence="13 14" key="1">
    <citation type="submission" date="2016-10" db="EMBL/GenBank/DDBJ databases">
        <authorList>
            <person name="de Groot N.N."/>
        </authorList>
    </citation>
    <scope>NUCLEOTIDE SEQUENCE [LARGE SCALE GENOMIC DNA]</scope>
    <source>
        <strain evidence="13 14">DSM 9236</strain>
    </source>
</reference>
<feature type="binding site" evidence="9">
    <location>
        <position position="12"/>
    </location>
    <ligand>
        <name>NADPH</name>
        <dbReference type="ChEBI" id="CHEBI:57783"/>
    </ligand>
</feature>
<dbReference type="NCBIfam" id="TIGR00243">
    <property type="entry name" value="Dxr"/>
    <property type="match status" value="1"/>
</dbReference>
<feature type="binding site" evidence="9">
    <location>
        <position position="149"/>
    </location>
    <ligand>
        <name>1-deoxy-D-xylulose 5-phosphate</name>
        <dbReference type="ChEBI" id="CHEBI:57792"/>
    </ligand>
</feature>
<feature type="binding site" evidence="9">
    <location>
        <position position="147"/>
    </location>
    <ligand>
        <name>Mn(2+)</name>
        <dbReference type="ChEBI" id="CHEBI:29035"/>
    </ligand>
</feature>
<feature type="binding site" evidence="9">
    <location>
        <position position="11"/>
    </location>
    <ligand>
        <name>NADPH</name>
        <dbReference type="ChEBI" id="CHEBI:57783"/>
    </ligand>
</feature>
<dbReference type="PIRSF" id="PIRSF006205">
    <property type="entry name" value="Dxp_reductismrs"/>
    <property type="match status" value="1"/>
</dbReference>
<dbReference type="Proteomes" id="UP000198896">
    <property type="component" value="Unassembled WGS sequence"/>
</dbReference>
<dbReference type="Pfam" id="PF02670">
    <property type="entry name" value="DXP_reductoisom"/>
    <property type="match status" value="1"/>
</dbReference>
<comment type="catalytic activity">
    <reaction evidence="8">
        <text>2-C-methyl-D-erythritol 4-phosphate + NADP(+) = 1-deoxy-D-xylulose 5-phosphate + NADPH + H(+)</text>
        <dbReference type="Rhea" id="RHEA:13717"/>
        <dbReference type="ChEBI" id="CHEBI:15378"/>
        <dbReference type="ChEBI" id="CHEBI:57783"/>
        <dbReference type="ChEBI" id="CHEBI:57792"/>
        <dbReference type="ChEBI" id="CHEBI:58262"/>
        <dbReference type="ChEBI" id="CHEBI:58349"/>
        <dbReference type="EC" id="1.1.1.267"/>
    </reaction>
    <physiologicalReaction direction="right-to-left" evidence="8">
        <dbReference type="Rhea" id="RHEA:13719"/>
    </physiologicalReaction>
</comment>
<gene>
    <name evidence="9" type="primary">dxr</name>
    <name evidence="13" type="ORF">SAMN05216245_10274</name>
</gene>
<feature type="domain" description="1-deoxy-D-xylulose 5-phosphate reductoisomerase N-terminal" evidence="10">
    <location>
        <begin position="4"/>
        <end position="129"/>
    </location>
</feature>
<protein>
    <recommendedName>
        <fullName evidence="9">1-deoxy-D-xylulose 5-phosphate reductoisomerase</fullName>
        <shortName evidence="9">DXP reductoisomerase</shortName>
        <ecNumber evidence="9">1.1.1.267</ecNumber>
    </recommendedName>
    <alternativeName>
        <fullName evidence="9">1-deoxyxylulose-5-phosphate reductoisomerase</fullName>
    </alternativeName>
    <alternativeName>
        <fullName evidence="9">2-C-methyl-D-erythritol 4-phosphate synthase</fullName>
    </alternativeName>
</protein>
<evidence type="ECO:0000256" key="8">
    <source>
        <dbReference type="ARBA" id="ARBA00048543"/>
    </source>
</evidence>
<evidence type="ECO:0000256" key="1">
    <source>
        <dbReference type="ARBA" id="ARBA00005094"/>
    </source>
</evidence>
<comment type="function">
    <text evidence="9">Catalyzes the NADPH-dependent rearrangement and reduction of 1-deoxy-D-xylulose-5-phosphate (DXP) to 2-C-methyl-D-erythritol 4-phosphate (MEP).</text>
</comment>
<feature type="binding site" evidence="9">
    <location>
        <position position="10"/>
    </location>
    <ligand>
        <name>NADPH</name>
        <dbReference type="ChEBI" id="CHEBI:57783"/>
    </ligand>
</feature>
<dbReference type="EMBL" id="FONL01000002">
    <property type="protein sequence ID" value="SFE15588.1"/>
    <property type="molecule type" value="Genomic_DNA"/>
</dbReference>
<keyword evidence="9" id="KW-0460">Magnesium</keyword>
<evidence type="ECO:0000313" key="13">
    <source>
        <dbReference type="EMBL" id="SFE15588.1"/>
    </source>
</evidence>
<evidence type="ECO:0000259" key="11">
    <source>
        <dbReference type="Pfam" id="PF08436"/>
    </source>
</evidence>
<dbReference type="InterPro" id="IPR013512">
    <property type="entry name" value="DXP_reductoisomerase_N"/>
</dbReference>
<feature type="binding site" evidence="9">
    <location>
        <position position="122"/>
    </location>
    <ligand>
        <name>1-deoxy-D-xylulose 5-phosphate</name>
        <dbReference type="ChEBI" id="CHEBI:57792"/>
    </ligand>
</feature>
<dbReference type="Gene3D" id="1.10.1740.10">
    <property type="match status" value="1"/>
</dbReference>
<dbReference type="SUPFAM" id="SSF69055">
    <property type="entry name" value="1-deoxy-D-xylulose-5-phosphate reductoisomerase, C-terminal domain"/>
    <property type="match status" value="1"/>
</dbReference>
<feature type="domain" description="DXP reductoisomerase C-terminal" evidence="12">
    <location>
        <begin position="270"/>
        <end position="385"/>
    </location>
</feature>
<sequence length="395" mass="43294">MKNISVLGSTGSIGRQTLEVAAANPEKLKIRVLAAHSSVSLMLRQIEDFHPDFAVLTDKKAAAELQRQYRGKTEILSGQEGLLAAATYENVDTVLGAMVGYAGLRPTLAAIKAGKDIALANKETLVAAGHIVMQAVKDNNVSLLPVDSEHSAIFQSLRGGYHPCLSFAEKERNNSEVRRLILTASGGPFRGKTREELKHVTLAQCLKHPNWSMGKKVTIDSSTLANKGLEVMEAHWLFNMPYEKIDVVIHPQSIVHSLVEFKDGAVIAQLGIPDMKLPIQYALSYPQRFDCSFGRLDLLQCGNLTFEAPDSEAFPCLQTAIDCGKTGGSLPCAFNAANEECVTAFLEEKISYLDIPEIVKRVVDSHVVIPRPSLDEIEETDRTVRIKTKKMISLQ</sequence>
<proteinExistence type="inferred from homology"/>
<evidence type="ECO:0000256" key="5">
    <source>
        <dbReference type="ARBA" id="ARBA00023002"/>
    </source>
</evidence>
<feature type="binding site" evidence="9">
    <location>
        <position position="230"/>
    </location>
    <ligand>
        <name>1-deoxy-D-xylulose 5-phosphate</name>
        <dbReference type="ChEBI" id="CHEBI:57792"/>
    </ligand>
</feature>
<evidence type="ECO:0000256" key="4">
    <source>
        <dbReference type="ARBA" id="ARBA00022857"/>
    </source>
</evidence>
<name>A0A1I1Y9A9_9FIRM</name>
<evidence type="ECO:0000259" key="10">
    <source>
        <dbReference type="Pfam" id="PF02670"/>
    </source>
</evidence>
<dbReference type="PANTHER" id="PTHR30525">
    <property type="entry name" value="1-DEOXY-D-XYLULOSE 5-PHOSPHATE REDUCTOISOMERASE"/>
    <property type="match status" value="1"/>
</dbReference>
<feature type="binding site" evidence="9">
    <location>
        <position position="148"/>
    </location>
    <ligand>
        <name>1-deoxy-D-xylulose 5-phosphate</name>
        <dbReference type="ChEBI" id="CHEBI:57792"/>
    </ligand>
</feature>
<feature type="binding site" evidence="9">
    <location>
        <position position="13"/>
    </location>
    <ligand>
        <name>NADPH</name>
        <dbReference type="ChEBI" id="CHEBI:57783"/>
    </ligand>
</feature>
<dbReference type="Gene3D" id="3.40.50.720">
    <property type="entry name" value="NAD(P)-binding Rossmann-like Domain"/>
    <property type="match status" value="1"/>
</dbReference>
<comment type="caution">
    <text evidence="9">Lacks conserved residue(s) required for the propagation of feature annotation.</text>
</comment>
<dbReference type="UniPathway" id="UPA00056">
    <property type="reaction ID" value="UER00092"/>
</dbReference>
<dbReference type="EC" id="1.1.1.267" evidence="9"/>
<dbReference type="InterPro" id="IPR003821">
    <property type="entry name" value="DXP_reductoisomerase"/>
</dbReference>
<dbReference type="RefSeq" id="WP_093912660.1">
    <property type="nucleotide sequence ID" value="NZ_FONL01000002.1"/>
</dbReference>
<dbReference type="Pfam" id="PF08436">
    <property type="entry name" value="DXP_redisom_C"/>
    <property type="match status" value="1"/>
</dbReference>
<keyword evidence="7 9" id="KW-0414">Isoprene biosynthesis</keyword>
<comment type="similarity">
    <text evidence="2 9">Belongs to the DXR family.</text>
</comment>